<feature type="region of interest" description="Disordered" evidence="2">
    <location>
        <begin position="252"/>
        <end position="272"/>
    </location>
</feature>
<dbReference type="OrthoDB" id="6079962at2759"/>
<protein>
    <submittedName>
        <fullName evidence="3">Uncharacterized protein</fullName>
    </submittedName>
</protein>
<proteinExistence type="predicted"/>
<gene>
    <name evidence="3" type="ORF">MGAL_10B083756</name>
</gene>
<name>A0A8B6HL41_MYTGA</name>
<dbReference type="EMBL" id="UYJE01010170">
    <property type="protein sequence ID" value="VDI80409.1"/>
    <property type="molecule type" value="Genomic_DNA"/>
</dbReference>
<keyword evidence="4" id="KW-1185">Reference proteome</keyword>
<feature type="region of interest" description="Disordered" evidence="2">
    <location>
        <begin position="1"/>
        <end position="26"/>
    </location>
</feature>
<organism evidence="3 4">
    <name type="scientific">Mytilus galloprovincialis</name>
    <name type="common">Mediterranean mussel</name>
    <dbReference type="NCBI Taxonomy" id="29158"/>
    <lineage>
        <taxon>Eukaryota</taxon>
        <taxon>Metazoa</taxon>
        <taxon>Spiralia</taxon>
        <taxon>Lophotrochozoa</taxon>
        <taxon>Mollusca</taxon>
        <taxon>Bivalvia</taxon>
        <taxon>Autobranchia</taxon>
        <taxon>Pteriomorphia</taxon>
        <taxon>Mytilida</taxon>
        <taxon>Mytiloidea</taxon>
        <taxon>Mytilidae</taxon>
        <taxon>Mytilinae</taxon>
        <taxon>Mytilus</taxon>
    </lineage>
</organism>
<evidence type="ECO:0000313" key="4">
    <source>
        <dbReference type="Proteomes" id="UP000596742"/>
    </source>
</evidence>
<feature type="coiled-coil region" evidence="1">
    <location>
        <begin position="133"/>
        <end position="215"/>
    </location>
</feature>
<dbReference type="AlphaFoldDB" id="A0A8B6HL41"/>
<accession>A0A8B6HL41</accession>
<keyword evidence="1" id="KW-0175">Coiled coil</keyword>
<dbReference type="Proteomes" id="UP000596742">
    <property type="component" value="Unassembled WGS sequence"/>
</dbReference>
<sequence>MALPRVQSNDSICDGGEPRRKGSDNLLDTADDLVDRLDGLADILAEIEDTFQKDDEDDNDSKRPNIFRRLKDGLDSARSLIACLKREKWRVNRRKMSVDMRMGELDDYKMHLKQDMTSLNTTVDDLALRLIQSENDNCDAQEALEELEIAKAEVEDELVDANKRIKKLNEDKDDLVTEIQSLRRLRSDSAVRRENAELRSEIEVLHEERHHLKAIIRDMEDYKTENNSQDGGSDILTVTDVNLNALKLKTKSKDVNSNPKNRKKVDGSIHFV</sequence>
<reference evidence="3" key="1">
    <citation type="submission" date="2018-11" db="EMBL/GenBank/DDBJ databases">
        <authorList>
            <person name="Alioto T."/>
            <person name="Alioto T."/>
        </authorList>
    </citation>
    <scope>NUCLEOTIDE SEQUENCE</scope>
</reference>
<evidence type="ECO:0000313" key="3">
    <source>
        <dbReference type="EMBL" id="VDI80409.1"/>
    </source>
</evidence>
<evidence type="ECO:0000256" key="1">
    <source>
        <dbReference type="SAM" id="Coils"/>
    </source>
</evidence>
<evidence type="ECO:0000256" key="2">
    <source>
        <dbReference type="SAM" id="MobiDB-lite"/>
    </source>
</evidence>
<comment type="caution">
    <text evidence="3">The sequence shown here is derived from an EMBL/GenBank/DDBJ whole genome shotgun (WGS) entry which is preliminary data.</text>
</comment>
<feature type="compositionally biased region" description="Polar residues" evidence="2">
    <location>
        <begin position="1"/>
        <end position="11"/>
    </location>
</feature>